<feature type="transmembrane region" description="Helical" evidence="9">
    <location>
        <begin position="83"/>
        <end position="109"/>
    </location>
</feature>
<dbReference type="EMBL" id="JAFHDT010000006">
    <property type="protein sequence ID" value="KAI7808597.1"/>
    <property type="molecule type" value="Genomic_DNA"/>
</dbReference>
<name>A0A9W7WUE0_TRIRA</name>
<feature type="transmembrane region" description="Helical" evidence="9">
    <location>
        <begin position="270"/>
        <end position="291"/>
    </location>
</feature>
<dbReference type="PANTHER" id="PTHR11394">
    <property type="entry name" value="TASTE RECEPTOR TYPE 2"/>
    <property type="match status" value="1"/>
</dbReference>
<comment type="subcellular location">
    <subcellularLocation>
        <location evidence="1">Membrane</location>
        <topology evidence="1">Multi-pass membrane protein</topology>
    </subcellularLocation>
</comment>
<keyword evidence="11" id="KW-1185">Reference proteome</keyword>
<dbReference type="Gene3D" id="1.20.1070.10">
    <property type="entry name" value="Rhodopsin 7-helix transmembrane proteins"/>
    <property type="match status" value="1"/>
</dbReference>
<evidence type="ECO:0000256" key="8">
    <source>
        <dbReference type="ARBA" id="ARBA00023224"/>
    </source>
</evidence>
<evidence type="ECO:0000256" key="2">
    <source>
        <dbReference type="ARBA" id="ARBA00022606"/>
    </source>
</evidence>
<sequence>MTFFCETQKQIIFTKLYVPVSAATILMNMFFIYCMFSSQDGSEICQKPPLNVLFGSLIGCNLLLNICNLLFVMYDFVDVPIRMYIISSALIMYAMRTSVTASLGVNVFYYFQIVPARHPCLIWLKTHIKLFMYLMLFFDRFFFLFSFFLHAIPSRVFISVVYFNSSSIPNYNTDGLIVRYNLLLTDFSLRCSYFWCCLGIMLASNTATAHYLWRHVKSMEGNSGSALRYRKQKRVTILSITQTVLFFFCSGWLMADELIYRFDLVLFDPSGHILCSVLVFYSFGTTIILGLGQSKFRLRAVDFVKKLVRLSYEVHESE</sequence>
<gene>
    <name evidence="10" type="ORF">IRJ41_009071</name>
</gene>
<keyword evidence="8" id="KW-0807">Transducer</keyword>
<evidence type="ECO:0000313" key="11">
    <source>
        <dbReference type="Proteomes" id="UP001059041"/>
    </source>
</evidence>
<dbReference type="SUPFAM" id="SSF81321">
    <property type="entry name" value="Family A G protein-coupled receptor-like"/>
    <property type="match status" value="1"/>
</dbReference>
<keyword evidence="4 9" id="KW-1133">Transmembrane helix</keyword>
<dbReference type="Proteomes" id="UP001059041">
    <property type="component" value="Linkage Group LG6"/>
</dbReference>
<evidence type="ECO:0000256" key="1">
    <source>
        <dbReference type="ARBA" id="ARBA00004141"/>
    </source>
</evidence>
<dbReference type="GO" id="GO:0016020">
    <property type="term" value="C:membrane"/>
    <property type="evidence" value="ECO:0007669"/>
    <property type="project" value="UniProtKB-SubCell"/>
</dbReference>
<dbReference type="GO" id="GO:0004930">
    <property type="term" value="F:G protein-coupled receptor activity"/>
    <property type="evidence" value="ECO:0007669"/>
    <property type="project" value="UniProtKB-KW"/>
</dbReference>
<evidence type="ECO:0000256" key="3">
    <source>
        <dbReference type="ARBA" id="ARBA00022692"/>
    </source>
</evidence>
<evidence type="ECO:0000313" key="10">
    <source>
        <dbReference type="EMBL" id="KAI7808597.1"/>
    </source>
</evidence>
<feature type="transmembrane region" description="Helical" evidence="9">
    <location>
        <begin position="48"/>
        <end position="71"/>
    </location>
</feature>
<feature type="transmembrane region" description="Helical" evidence="9">
    <location>
        <begin position="130"/>
        <end position="152"/>
    </location>
</feature>
<proteinExistence type="predicted"/>
<keyword evidence="2" id="KW-0716">Sensory transduction</keyword>
<keyword evidence="7 10" id="KW-0675">Receptor</keyword>
<feature type="transmembrane region" description="Helical" evidence="9">
    <location>
        <begin position="16"/>
        <end position="36"/>
    </location>
</feature>
<evidence type="ECO:0000256" key="5">
    <source>
        <dbReference type="ARBA" id="ARBA00023040"/>
    </source>
</evidence>
<keyword evidence="5" id="KW-0297">G-protein coupled receptor</keyword>
<dbReference type="AlphaFoldDB" id="A0A9W7WUE0"/>
<evidence type="ECO:0000256" key="9">
    <source>
        <dbReference type="SAM" id="Phobius"/>
    </source>
</evidence>
<feature type="transmembrane region" description="Helical" evidence="9">
    <location>
        <begin position="234"/>
        <end position="255"/>
    </location>
</feature>
<reference evidence="10" key="1">
    <citation type="submission" date="2021-02" db="EMBL/GenBank/DDBJ databases">
        <title>Comparative genomics reveals that relaxation of natural selection precedes convergent phenotypic evolution of cavefish.</title>
        <authorList>
            <person name="Peng Z."/>
        </authorList>
    </citation>
    <scope>NUCLEOTIDE SEQUENCE</scope>
    <source>
        <tissue evidence="10">Muscle</tissue>
    </source>
</reference>
<keyword evidence="3 9" id="KW-0812">Transmembrane</keyword>
<feature type="transmembrane region" description="Helical" evidence="9">
    <location>
        <begin position="192"/>
        <end position="213"/>
    </location>
</feature>
<accession>A0A9W7WUE0</accession>
<evidence type="ECO:0000256" key="6">
    <source>
        <dbReference type="ARBA" id="ARBA00023136"/>
    </source>
</evidence>
<comment type="caution">
    <text evidence="10">The sequence shown here is derived from an EMBL/GenBank/DDBJ whole genome shotgun (WGS) entry which is preliminary data.</text>
</comment>
<keyword evidence="6 9" id="KW-0472">Membrane</keyword>
<evidence type="ECO:0000256" key="7">
    <source>
        <dbReference type="ARBA" id="ARBA00023170"/>
    </source>
</evidence>
<protein>
    <submittedName>
        <fullName evidence="10">Taste receptor</fullName>
    </submittedName>
</protein>
<organism evidence="10 11">
    <name type="scientific">Triplophysa rosa</name>
    <name type="common">Cave loach</name>
    <dbReference type="NCBI Taxonomy" id="992332"/>
    <lineage>
        <taxon>Eukaryota</taxon>
        <taxon>Metazoa</taxon>
        <taxon>Chordata</taxon>
        <taxon>Craniata</taxon>
        <taxon>Vertebrata</taxon>
        <taxon>Euteleostomi</taxon>
        <taxon>Actinopterygii</taxon>
        <taxon>Neopterygii</taxon>
        <taxon>Teleostei</taxon>
        <taxon>Ostariophysi</taxon>
        <taxon>Cypriniformes</taxon>
        <taxon>Nemacheilidae</taxon>
        <taxon>Triplophysa</taxon>
    </lineage>
</organism>
<evidence type="ECO:0000256" key="4">
    <source>
        <dbReference type="ARBA" id="ARBA00022989"/>
    </source>
</evidence>